<reference evidence="1" key="1">
    <citation type="submission" date="2021-09" db="EMBL/GenBank/DDBJ databases">
        <authorList>
            <consortium name="AG Swart"/>
            <person name="Singh M."/>
            <person name="Singh A."/>
            <person name="Seah K."/>
            <person name="Emmerich C."/>
        </authorList>
    </citation>
    <scope>NUCLEOTIDE SEQUENCE</scope>
    <source>
        <strain evidence="1">ATCC30299</strain>
    </source>
</reference>
<dbReference type="AlphaFoldDB" id="A0AAU9K3S3"/>
<dbReference type="EMBL" id="CAJZBQ010000057">
    <property type="protein sequence ID" value="CAG9333693.1"/>
    <property type="molecule type" value="Genomic_DNA"/>
</dbReference>
<sequence>MWSDKQKQTTLRAAKDEELQVLGFGRDGFCYSFSAPINTLPQLEDSACLEWTLKFYLSKYLRKGDEEKKRNLYCSFVVALEAATRDGDLIRGIKLPSGDAVVTLRTKMR</sequence>
<gene>
    <name evidence="1" type="ORF">BSTOLATCC_MIC59509</name>
</gene>
<protein>
    <submittedName>
        <fullName evidence="1">Uncharacterized protein</fullName>
    </submittedName>
</protein>
<accession>A0AAU9K3S3</accession>
<proteinExistence type="predicted"/>
<dbReference type="Proteomes" id="UP001162131">
    <property type="component" value="Unassembled WGS sequence"/>
</dbReference>
<keyword evidence="2" id="KW-1185">Reference proteome</keyword>
<organism evidence="1 2">
    <name type="scientific">Blepharisma stoltei</name>
    <dbReference type="NCBI Taxonomy" id="1481888"/>
    <lineage>
        <taxon>Eukaryota</taxon>
        <taxon>Sar</taxon>
        <taxon>Alveolata</taxon>
        <taxon>Ciliophora</taxon>
        <taxon>Postciliodesmatophora</taxon>
        <taxon>Heterotrichea</taxon>
        <taxon>Heterotrichida</taxon>
        <taxon>Blepharismidae</taxon>
        <taxon>Blepharisma</taxon>
    </lineage>
</organism>
<comment type="caution">
    <text evidence="1">The sequence shown here is derived from an EMBL/GenBank/DDBJ whole genome shotgun (WGS) entry which is preliminary data.</text>
</comment>
<evidence type="ECO:0000313" key="2">
    <source>
        <dbReference type="Proteomes" id="UP001162131"/>
    </source>
</evidence>
<evidence type="ECO:0000313" key="1">
    <source>
        <dbReference type="EMBL" id="CAG9333693.1"/>
    </source>
</evidence>
<name>A0AAU9K3S3_9CILI</name>